<dbReference type="SUPFAM" id="SSF57501">
    <property type="entry name" value="Cystine-knot cytokines"/>
    <property type="match status" value="1"/>
</dbReference>
<evidence type="ECO:0000256" key="5">
    <source>
        <dbReference type="SAM" id="SignalP"/>
    </source>
</evidence>
<accession>A0AAJ7CFE1</accession>
<keyword evidence="3" id="KW-0964">Secreted</keyword>
<dbReference type="AlphaFoldDB" id="A0AAJ7CFE1"/>
<keyword evidence="7" id="KW-1185">Reference proteome</keyword>
<dbReference type="PANTHER" id="PTHR11515:SF13">
    <property type="entry name" value="GLYCOPROTEIN HORMONE BETA 5, ISOFORM A"/>
    <property type="match status" value="1"/>
</dbReference>
<dbReference type="Gene3D" id="2.10.90.10">
    <property type="entry name" value="Cystine-knot cytokines"/>
    <property type="match status" value="1"/>
</dbReference>
<dbReference type="GO" id="GO:0005615">
    <property type="term" value="C:extracellular space"/>
    <property type="evidence" value="ECO:0007669"/>
    <property type="project" value="TreeGrafter"/>
</dbReference>
<dbReference type="Pfam" id="PF00007">
    <property type="entry name" value="Cys_knot"/>
    <property type="match status" value="1"/>
</dbReference>
<dbReference type="InterPro" id="IPR001545">
    <property type="entry name" value="Gonadotropin_bsu"/>
</dbReference>
<evidence type="ECO:0000256" key="4">
    <source>
        <dbReference type="ARBA" id="ARBA00023157"/>
    </source>
</evidence>
<dbReference type="InterPro" id="IPR006208">
    <property type="entry name" value="Glyco_hormone_CN"/>
</dbReference>
<feature type="chain" id="PRO_5042549795" evidence="5">
    <location>
        <begin position="25"/>
        <end position="194"/>
    </location>
</feature>
<dbReference type="GeneID" id="107274137"/>
<dbReference type="GO" id="GO:0005179">
    <property type="term" value="F:hormone activity"/>
    <property type="evidence" value="ECO:0007669"/>
    <property type="project" value="InterPro"/>
</dbReference>
<feature type="signal peptide" evidence="5">
    <location>
        <begin position="1"/>
        <end position="24"/>
    </location>
</feature>
<proteinExistence type="inferred from homology"/>
<dbReference type="GO" id="GO:0007186">
    <property type="term" value="P:G protein-coupled receptor signaling pathway"/>
    <property type="evidence" value="ECO:0007669"/>
    <property type="project" value="TreeGrafter"/>
</dbReference>
<evidence type="ECO:0000259" key="6">
    <source>
        <dbReference type="Pfam" id="PF00007"/>
    </source>
</evidence>
<evidence type="ECO:0000256" key="2">
    <source>
        <dbReference type="ARBA" id="ARBA00006552"/>
    </source>
</evidence>
<evidence type="ECO:0000313" key="8">
    <source>
        <dbReference type="RefSeq" id="XP_015608408.1"/>
    </source>
</evidence>
<keyword evidence="5" id="KW-0732">Signal</keyword>
<evidence type="ECO:0000256" key="3">
    <source>
        <dbReference type="ARBA" id="ARBA00022525"/>
    </source>
</evidence>
<feature type="domain" description="Glycoprotein hormone subunit beta" evidence="6">
    <location>
        <begin position="57"/>
        <end position="138"/>
    </location>
</feature>
<dbReference type="CDD" id="cd00069">
    <property type="entry name" value="GHB_like"/>
    <property type="match status" value="1"/>
</dbReference>
<dbReference type="KEGG" id="ccin:107274137"/>
<protein>
    <submittedName>
        <fullName evidence="8">Thyrostimulin beta-5 subunit</fullName>
    </submittedName>
</protein>
<gene>
    <name evidence="8" type="primary">LOC107274137</name>
</gene>
<organism evidence="7 8">
    <name type="scientific">Cephus cinctus</name>
    <name type="common">Wheat stem sawfly</name>
    <dbReference type="NCBI Taxonomy" id="211228"/>
    <lineage>
        <taxon>Eukaryota</taxon>
        <taxon>Metazoa</taxon>
        <taxon>Ecdysozoa</taxon>
        <taxon>Arthropoda</taxon>
        <taxon>Hexapoda</taxon>
        <taxon>Insecta</taxon>
        <taxon>Pterygota</taxon>
        <taxon>Neoptera</taxon>
        <taxon>Endopterygota</taxon>
        <taxon>Hymenoptera</taxon>
        <taxon>Cephoidea</taxon>
        <taxon>Cephidae</taxon>
        <taxon>Cephus</taxon>
    </lineage>
</organism>
<name>A0AAJ7CFE1_CEPCN</name>
<dbReference type="InterPro" id="IPR029034">
    <property type="entry name" value="Cystine-knot_cytokine"/>
</dbReference>
<comment type="similarity">
    <text evidence="2">Belongs to the glycoprotein hormones subunit beta family.</text>
</comment>
<evidence type="ECO:0000256" key="1">
    <source>
        <dbReference type="ARBA" id="ARBA00004613"/>
    </source>
</evidence>
<dbReference type="CTD" id="3355097"/>
<evidence type="ECO:0000313" key="7">
    <source>
        <dbReference type="Proteomes" id="UP000694920"/>
    </source>
</evidence>
<dbReference type="Proteomes" id="UP000694920">
    <property type="component" value="Unplaced"/>
</dbReference>
<keyword evidence="4" id="KW-1015">Disulfide bond</keyword>
<dbReference type="RefSeq" id="XP_015608408.1">
    <property type="nucleotide sequence ID" value="XM_015752922.2"/>
</dbReference>
<reference evidence="8" key="1">
    <citation type="submission" date="2025-08" db="UniProtKB">
        <authorList>
            <consortium name="RefSeq"/>
        </authorList>
    </citation>
    <scope>IDENTIFICATION</scope>
</reference>
<sequence length="194" mass="22349">MAVTAVLVAIASLILFLRLPDASGTPEDLSNTLECHRRLYNYRVSQPDEQGRECWDFLSVWSCWGRCDSNEISDWRFPYKRSHHPVCIHDGRQRSVTVLRNCEEGVMPGTERYEYLEAESCKCAVCKSSETSCEGLRYRGQRSLPGFETNNIPEDTRGVSGFDRLRERFSISDESYPPRSNSISMDKWDIIDTF</sequence>
<dbReference type="GO" id="GO:0005737">
    <property type="term" value="C:cytoplasm"/>
    <property type="evidence" value="ECO:0007669"/>
    <property type="project" value="TreeGrafter"/>
</dbReference>
<dbReference type="PANTHER" id="PTHR11515">
    <property type="entry name" value="GLYCOPROTEIN HORMONE BETA CHAIN"/>
    <property type="match status" value="1"/>
</dbReference>
<comment type="subcellular location">
    <subcellularLocation>
        <location evidence="1">Secreted</location>
    </subcellularLocation>
</comment>